<keyword evidence="4" id="KW-0411">Iron-sulfur</keyword>
<evidence type="ECO:0000256" key="1">
    <source>
        <dbReference type="ARBA" id="ARBA00022691"/>
    </source>
</evidence>
<evidence type="ECO:0000256" key="4">
    <source>
        <dbReference type="ARBA" id="ARBA00023014"/>
    </source>
</evidence>
<dbReference type="EMBL" id="PGVA01000001">
    <property type="protein sequence ID" value="PLR86750.1"/>
    <property type="molecule type" value="Genomic_DNA"/>
</dbReference>
<dbReference type="RefSeq" id="WP_101575160.1">
    <property type="nucleotide sequence ID" value="NZ_PGVA01000001.1"/>
</dbReference>
<dbReference type="SUPFAM" id="SSF102114">
    <property type="entry name" value="Radical SAM enzymes"/>
    <property type="match status" value="1"/>
</dbReference>
<evidence type="ECO:0000259" key="5">
    <source>
        <dbReference type="PROSITE" id="PS51918"/>
    </source>
</evidence>
<evidence type="ECO:0000256" key="3">
    <source>
        <dbReference type="ARBA" id="ARBA00023004"/>
    </source>
</evidence>
<dbReference type="AlphaFoldDB" id="A0A2N5GSK6"/>
<dbReference type="Proteomes" id="UP000235114">
    <property type="component" value="Unassembled WGS sequence"/>
</dbReference>
<dbReference type="PANTHER" id="PTHR43288:SF1">
    <property type="entry name" value="GLYCYL-RADICAL ENZYME ACTIVATING ENZYME MJ0021-RELATED"/>
    <property type="match status" value="1"/>
</dbReference>
<protein>
    <submittedName>
        <fullName evidence="6">Radical SAM protein</fullName>
    </submittedName>
</protein>
<feature type="domain" description="Radical SAM core" evidence="5">
    <location>
        <begin position="86"/>
        <end position="306"/>
    </location>
</feature>
<keyword evidence="3" id="KW-0408">Iron</keyword>
<keyword evidence="9" id="KW-1185">Reference proteome</keyword>
<evidence type="ECO:0000313" key="7">
    <source>
        <dbReference type="EMBL" id="PLR92788.1"/>
    </source>
</evidence>
<comment type="caution">
    <text evidence="6">The sequence shown here is derived from an EMBL/GenBank/DDBJ whole genome shotgun (WGS) entry which is preliminary data.</text>
</comment>
<reference evidence="6 8" key="1">
    <citation type="submission" date="2017-11" db="EMBL/GenBank/DDBJ databases">
        <title>Comparitive Functional Genomics of Dry Heat Resistant strains isolated from the Viking Spacecraft.</title>
        <authorList>
            <person name="Seuylemezian A."/>
            <person name="Cooper K."/>
            <person name="Vaishampayan P."/>
        </authorList>
    </citation>
    <scope>NUCLEOTIDE SEQUENCE [LARGE SCALE GENOMIC DNA]</scope>
    <source>
        <strain evidence="6 8">M4.6</strain>
    </source>
</reference>
<evidence type="ECO:0000256" key="2">
    <source>
        <dbReference type="ARBA" id="ARBA00022723"/>
    </source>
</evidence>
<dbReference type="GO" id="GO:0003824">
    <property type="term" value="F:catalytic activity"/>
    <property type="evidence" value="ECO:0007669"/>
    <property type="project" value="InterPro"/>
</dbReference>
<keyword evidence="2" id="KW-0479">Metal-binding</keyword>
<dbReference type="GO" id="GO:0051536">
    <property type="term" value="F:iron-sulfur cluster binding"/>
    <property type="evidence" value="ECO:0007669"/>
    <property type="project" value="UniProtKB-KW"/>
</dbReference>
<dbReference type="Pfam" id="PF04055">
    <property type="entry name" value="Radical_SAM"/>
    <property type="match status" value="1"/>
</dbReference>
<proteinExistence type="predicted"/>
<dbReference type="EMBL" id="PGVD01000056">
    <property type="protein sequence ID" value="PLR92788.1"/>
    <property type="molecule type" value="Genomic_DNA"/>
</dbReference>
<dbReference type="OrthoDB" id="6457556at2"/>
<dbReference type="CDD" id="cd01335">
    <property type="entry name" value="Radical_SAM"/>
    <property type="match status" value="1"/>
</dbReference>
<gene>
    <name evidence="6" type="ORF">CU635_00175</name>
    <name evidence="7" type="ORF">CVD25_18330</name>
</gene>
<dbReference type="InterPro" id="IPR058240">
    <property type="entry name" value="rSAM_sf"/>
</dbReference>
<name>A0A2N5GSK6_9BACI</name>
<dbReference type="PANTHER" id="PTHR43288">
    <property type="entry name" value="BIOTIN SYNTHASE-RELATED PROTEIN, RADICAL SAM SUPERFAMILY"/>
    <property type="match status" value="1"/>
</dbReference>
<sequence>MLRKITKDNLGTVKNKSFLKYAQIYTNIETETIKAIESFGLPLQQREFNKDRGKKLTQLRAAGAILRNNDKSIATGRISSACEACQTGEGSYTSFISLKCHRNCYFCFNPNQEDYTFYTDRQKDINKELLELLENGVELKHLALTGGEPLLFKEEAIAFFELANEKTPQTYTRLYTAGDLLDVGTFERLKQANLSEIRFSIKMEDSVQKRKHILGKIAMAKEYIPYVLVEMPVIPGTLEEMKTLILQLEEIGIYGINLLEFCFPLGNAQAFKDRGFILKNPPYEVYYNYWYAGGLAVAESEEMCLELLEFSLKEKLNLSVHYCSLENKHTGQIYQQNSDHKPLDESYLFSNQDYFLKTAKVFGKDKRKVLPALAQRKIFHIENSEHDFVQFPIEAIERVGKINIEIAISSNVVEHVDGESVIREVSVEWTTPGLFQLDDIVGPVEQGGEIR</sequence>
<dbReference type="InterPro" id="IPR013785">
    <property type="entry name" value="Aldolase_TIM"/>
</dbReference>
<dbReference type="InterPro" id="IPR007197">
    <property type="entry name" value="rSAM"/>
</dbReference>
<dbReference type="SFLD" id="SFLDS00029">
    <property type="entry name" value="Radical_SAM"/>
    <property type="match status" value="1"/>
</dbReference>
<dbReference type="GO" id="GO:0046872">
    <property type="term" value="F:metal ion binding"/>
    <property type="evidence" value="ECO:0007669"/>
    <property type="project" value="UniProtKB-KW"/>
</dbReference>
<dbReference type="Proteomes" id="UP000234951">
    <property type="component" value="Unassembled WGS sequence"/>
</dbReference>
<organism evidence="6 8">
    <name type="scientific">Bacillus canaveralius</name>
    <dbReference type="NCBI Taxonomy" id="1403243"/>
    <lineage>
        <taxon>Bacteria</taxon>
        <taxon>Bacillati</taxon>
        <taxon>Bacillota</taxon>
        <taxon>Bacilli</taxon>
        <taxon>Bacillales</taxon>
        <taxon>Bacillaceae</taxon>
        <taxon>Bacillus</taxon>
    </lineage>
</organism>
<evidence type="ECO:0000313" key="6">
    <source>
        <dbReference type="EMBL" id="PLR86750.1"/>
    </source>
</evidence>
<keyword evidence="1" id="KW-0949">S-adenosyl-L-methionine</keyword>
<reference evidence="7 9" key="2">
    <citation type="submission" date="2017-12" db="EMBL/GenBank/DDBJ databases">
        <title>Comparative Functional Genomics of Dry Heat Resistant strains isolated from the Viking Spacecraft.</title>
        <authorList>
            <person name="Seuylemezian A."/>
            <person name="Cooper K."/>
            <person name="Vaishampayan P."/>
        </authorList>
    </citation>
    <scope>NUCLEOTIDE SEQUENCE [LARGE SCALE GENOMIC DNA]</scope>
    <source>
        <strain evidence="7 9">ATCC 29669</strain>
    </source>
</reference>
<dbReference type="Gene3D" id="3.20.20.70">
    <property type="entry name" value="Aldolase class I"/>
    <property type="match status" value="1"/>
</dbReference>
<evidence type="ECO:0000313" key="8">
    <source>
        <dbReference type="Proteomes" id="UP000234951"/>
    </source>
</evidence>
<dbReference type="PROSITE" id="PS51918">
    <property type="entry name" value="RADICAL_SAM"/>
    <property type="match status" value="1"/>
</dbReference>
<evidence type="ECO:0000313" key="9">
    <source>
        <dbReference type="Proteomes" id="UP000235114"/>
    </source>
</evidence>
<accession>A0A2N5GSK6</accession>